<feature type="transmembrane region" description="Helical" evidence="1">
    <location>
        <begin position="40"/>
        <end position="62"/>
    </location>
</feature>
<accession>A0A965ZEJ3</accession>
<reference evidence="3" key="1">
    <citation type="submission" date="2020-01" db="EMBL/GenBank/DDBJ databases">
        <authorList>
            <person name="Seo Y.L."/>
        </authorList>
    </citation>
    <scope>NUCLEOTIDE SEQUENCE</scope>
    <source>
        <strain evidence="3">R11</strain>
    </source>
</reference>
<dbReference type="InterPro" id="IPR051916">
    <property type="entry name" value="GPI-anchor_lipid_remodeler"/>
</dbReference>
<proteinExistence type="predicted"/>
<dbReference type="SUPFAM" id="SSF56219">
    <property type="entry name" value="DNase I-like"/>
    <property type="match status" value="1"/>
</dbReference>
<name>A0A965ZEJ3_9SPHI</name>
<dbReference type="Proteomes" id="UP000638732">
    <property type="component" value="Unassembled WGS sequence"/>
</dbReference>
<organism evidence="3 4">
    <name type="scientific">Mucilaginibacter agri</name>
    <dbReference type="NCBI Taxonomy" id="2695265"/>
    <lineage>
        <taxon>Bacteria</taxon>
        <taxon>Pseudomonadati</taxon>
        <taxon>Bacteroidota</taxon>
        <taxon>Sphingobacteriia</taxon>
        <taxon>Sphingobacteriales</taxon>
        <taxon>Sphingobacteriaceae</taxon>
        <taxon>Mucilaginibacter</taxon>
    </lineage>
</organism>
<dbReference type="Pfam" id="PF03372">
    <property type="entry name" value="Exo_endo_phos"/>
    <property type="match status" value="1"/>
</dbReference>
<evidence type="ECO:0000256" key="1">
    <source>
        <dbReference type="SAM" id="Phobius"/>
    </source>
</evidence>
<comment type="caution">
    <text evidence="3">The sequence shown here is derived from an EMBL/GenBank/DDBJ whole genome shotgun (WGS) entry which is preliminary data.</text>
</comment>
<sequence length="370" mass="43238">MKAKKRLSFFTKIFLCINIILAAALLISYLAPVINPSKLWIVAFFGLAYPPLLLFNILFIVFWLFKRSWLVLVSFVCILVGYNVLQNSFGVNAKRTYIQKENRDAIRIMTYNVHSFKKYGANNDMSTKHEILDIINQHQPDLIGFQEFYTRQRGEYNMRDSLKRILNTTNYYFEAVNYDNARDAMGIAIFTKYPIIDHGLVKLSQEHNGNQCIYVDVKKGQQIIRFYSVHLRSIGFDQEDYQYIDSVSKKGKTDMHSFRRIGSKLKQAFIKRSQQVQLIREHTKQCPYPYIIAGDFNDTPSSYAVHEMSKGLKNAFREKGSGLGRTYNGDFPNYQIDYILATQRFDVQDYRVIEKKLSDHYPVYSDLLLK</sequence>
<dbReference type="Gene3D" id="3.60.10.10">
    <property type="entry name" value="Endonuclease/exonuclease/phosphatase"/>
    <property type="match status" value="1"/>
</dbReference>
<dbReference type="AlphaFoldDB" id="A0A965ZEJ3"/>
<dbReference type="GO" id="GO:0006506">
    <property type="term" value="P:GPI anchor biosynthetic process"/>
    <property type="evidence" value="ECO:0007669"/>
    <property type="project" value="TreeGrafter"/>
</dbReference>
<feature type="transmembrane region" description="Helical" evidence="1">
    <location>
        <begin position="12"/>
        <end position="34"/>
    </location>
</feature>
<dbReference type="PANTHER" id="PTHR14859:SF15">
    <property type="entry name" value="ENDONUCLEASE_EXONUCLEASE_PHOSPHATASE DOMAIN-CONTAINING PROTEIN"/>
    <property type="match status" value="1"/>
</dbReference>
<reference evidence="3" key="2">
    <citation type="submission" date="2020-10" db="EMBL/GenBank/DDBJ databases">
        <title>Mucilaginibacter sp. nov., isolated from soil.</title>
        <authorList>
            <person name="Jeon C.O."/>
        </authorList>
    </citation>
    <scope>NUCLEOTIDE SEQUENCE</scope>
    <source>
        <strain evidence="3">R11</strain>
    </source>
</reference>
<protein>
    <submittedName>
        <fullName evidence="3">Endonuclease/exonuclease/phosphatase</fullName>
    </submittedName>
</protein>
<evidence type="ECO:0000313" key="3">
    <source>
        <dbReference type="EMBL" id="NCD68773.1"/>
    </source>
</evidence>
<gene>
    <name evidence="3" type="ORF">GSY63_05340</name>
</gene>
<dbReference type="EMBL" id="WWEO01000039">
    <property type="protein sequence ID" value="NCD68773.1"/>
    <property type="molecule type" value="Genomic_DNA"/>
</dbReference>
<keyword evidence="3" id="KW-0540">Nuclease</keyword>
<keyword evidence="1" id="KW-0812">Transmembrane</keyword>
<keyword evidence="1" id="KW-0472">Membrane</keyword>
<keyword evidence="1" id="KW-1133">Transmembrane helix</keyword>
<dbReference type="InterPro" id="IPR036691">
    <property type="entry name" value="Endo/exonu/phosph_ase_sf"/>
</dbReference>
<dbReference type="CDD" id="cd09084">
    <property type="entry name" value="EEP-2"/>
    <property type="match status" value="1"/>
</dbReference>
<evidence type="ECO:0000313" key="4">
    <source>
        <dbReference type="Proteomes" id="UP000638732"/>
    </source>
</evidence>
<feature type="transmembrane region" description="Helical" evidence="1">
    <location>
        <begin position="69"/>
        <end position="85"/>
    </location>
</feature>
<keyword evidence="3" id="KW-0255">Endonuclease</keyword>
<evidence type="ECO:0000259" key="2">
    <source>
        <dbReference type="Pfam" id="PF03372"/>
    </source>
</evidence>
<keyword evidence="4" id="KW-1185">Reference proteome</keyword>
<dbReference type="GO" id="GO:0004519">
    <property type="term" value="F:endonuclease activity"/>
    <property type="evidence" value="ECO:0007669"/>
    <property type="project" value="UniProtKB-KW"/>
</dbReference>
<feature type="domain" description="Endonuclease/exonuclease/phosphatase" evidence="2">
    <location>
        <begin position="109"/>
        <end position="360"/>
    </location>
</feature>
<dbReference type="GO" id="GO:0016020">
    <property type="term" value="C:membrane"/>
    <property type="evidence" value="ECO:0007669"/>
    <property type="project" value="GOC"/>
</dbReference>
<dbReference type="PANTHER" id="PTHR14859">
    <property type="entry name" value="CALCOFLUOR WHITE HYPERSENSITIVE PROTEIN PRECURSOR"/>
    <property type="match status" value="1"/>
</dbReference>
<keyword evidence="3" id="KW-0378">Hydrolase</keyword>
<dbReference type="InterPro" id="IPR005135">
    <property type="entry name" value="Endo/exonuclease/phosphatase"/>
</dbReference>
<dbReference type="RefSeq" id="WP_166584791.1">
    <property type="nucleotide sequence ID" value="NZ_WWEO01000039.1"/>
</dbReference>